<sequence>MLERIHAKAQAESADQKRSFSVQQTSLNANRSRTLHSIHSTTFLTQASPLHTWTILFNPITLSHLPCSPRDFRRQKRVVPSYGISSYELALIHRAHAKGLTVEMEQNFGMVTRLLAEVERSSDRVARYKNFFTAMERSFEALDSNQRAWYTVQKTARDQYILSISRLRELTLRCTEVCTLDCELQQAHQYAENCTTAYARMDFNKYDYYCTLLYFV</sequence>
<dbReference type="AlphaFoldDB" id="A0A2A6D1G3"/>
<reference evidence="2" key="1">
    <citation type="journal article" date="2008" name="Nat. Genet.">
        <title>The Pristionchus pacificus genome provides a unique perspective on nematode lifestyle and parasitism.</title>
        <authorList>
            <person name="Dieterich C."/>
            <person name="Clifton S.W."/>
            <person name="Schuster L.N."/>
            <person name="Chinwalla A."/>
            <person name="Delehaunty K."/>
            <person name="Dinkelacker I."/>
            <person name="Fulton L."/>
            <person name="Fulton R."/>
            <person name="Godfrey J."/>
            <person name="Minx P."/>
            <person name="Mitreva M."/>
            <person name="Roeseler W."/>
            <person name="Tian H."/>
            <person name="Witte H."/>
            <person name="Yang S.P."/>
            <person name="Wilson R.K."/>
            <person name="Sommer R.J."/>
        </authorList>
    </citation>
    <scope>NUCLEOTIDE SEQUENCE [LARGE SCALE GENOMIC DNA]</scope>
    <source>
        <strain evidence="2">PS312</strain>
    </source>
</reference>
<gene>
    <name evidence="1" type="primary">WBGene00110151</name>
</gene>
<proteinExistence type="predicted"/>
<dbReference type="EnsemblMetazoa" id="PPA20597.1">
    <property type="protein sequence ID" value="PPA20597.1"/>
    <property type="gene ID" value="WBGene00110151"/>
</dbReference>
<keyword evidence="2" id="KW-1185">Reference proteome</keyword>
<accession>A0A2A6D1G3</accession>
<name>A0A2A6D1G3_PRIPA</name>
<organism evidence="1 2">
    <name type="scientific">Pristionchus pacificus</name>
    <name type="common">Parasitic nematode worm</name>
    <dbReference type="NCBI Taxonomy" id="54126"/>
    <lineage>
        <taxon>Eukaryota</taxon>
        <taxon>Metazoa</taxon>
        <taxon>Ecdysozoa</taxon>
        <taxon>Nematoda</taxon>
        <taxon>Chromadorea</taxon>
        <taxon>Rhabditida</taxon>
        <taxon>Rhabditina</taxon>
        <taxon>Diplogasteromorpha</taxon>
        <taxon>Diplogasteroidea</taxon>
        <taxon>Neodiplogasteridae</taxon>
        <taxon>Pristionchus</taxon>
    </lineage>
</organism>
<dbReference type="Proteomes" id="UP000005239">
    <property type="component" value="Unassembled WGS sequence"/>
</dbReference>
<accession>A0A8R1YG79</accession>
<protein>
    <submittedName>
        <fullName evidence="1">Uncharacterized protein</fullName>
    </submittedName>
</protein>
<reference evidence="1" key="2">
    <citation type="submission" date="2022-06" db="UniProtKB">
        <authorList>
            <consortium name="EnsemblMetazoa"/>
        </authorList>
    </citation>
    <scope>IDENTIFICATION</scope>
    <source>
        <strain evidence="1">PS312</strain>
    </source>
</reference>
<evidence type="ECO:0000313" key="1">
    <source>
        <dbReference type="EnsemblMetazoa" id="PPA20597.1"/>
    </source>
</evidence>
<evidence type="ECO:0000313" key="2">
    <source>
        <dbReference type="Proteomes" id="UP000005239"/>
    </source>
</evidence>